<protein>
    <submittedName>
        <fullName evidence="1">Uncharacterized protein</fullName>
    </submittedName>
</protein>
<keyword evidence="2" id="KW-1185">Reference proteome</keyword>
<evidence type="ECO:0000313" key="1">
    <source>
        <dbReference type="EMBL" id="GFO31059.1"/>
    </source>
</evidence>
<dbReference type="AlphaFoldDB" id="A0AAV4CIR7"/>
<reference evidence="1 2" key="1">
    <citation type="journal article" date="2021" name="Elife">
        <title>Chloroplast acquisition without the gene transfer in kleptoplastic sea slugs, Plakobranchus ocellatus.</title>
        <authorList>
            <person name="Maeda T."/>
            <person name="Takahashi S."/>
            <person name="Yoshida T."/>
            <person name="Shimamura S."/>
            <person name="Takaki Y."/>
            <person name="Nagai Y."/>
            <person name="Toyoda A."/>
            <person name="Suzuki Y."/>
            <person name="Arimoto A."/>
            <person name="Ishii H."/>
            <person name="Satoh N."/>
            <person name="Nishiyama T."/>
            <person name="Hasebe M."/>
            <person name="Maruyama T."/>
            <person name="Minagawa J."/>
            <person name="Obokata J."/>
            <person name="Shigenobu S."/>
        </authorList>
    </citation>
    <scope>NUCLEOTIDE SEQUENCE [LARGE SCALE GENOMIC DNA]</scope>
</reference>
<evidence type="ECO:0000313" key="2">
    <source>
        <dbReference type="Proteomes" id="UP000735302"/>
    </source>
</evidence>
<dbReference type="EMBL" id="BLXT01006335">
    <property type="protein sequence ID" value="GFO31059.1"/>
    <property type="molecule type" value="Genomic_DNA"/>
</dbReference>
<accession>A0AAV4CIR7</accession>
<gene>
    <name evidence="1" type="ORF">PoB_005756400</name>
</gene>
<comment type="caution">
    <text evidence="1">The sequence shown here is derived from an EMBL/GenBank/DDBJ whole genome shotgun (WGS) entry which is preliminary data.</text>
</comment>
<sequence length="149" mass="16886">MRLTPEISKTQTKQLEKASNSINIPGHRYDTVKEAVLWRQVVKGCRTNMFILIMKSSMFIALDLEDIQYRALILQSDQFKSEGWLVFCLQPVHNKLKSEDWLVFFITASPQQGDLRLHALRQAGALVAKLEPAADFRVGSLSTEPPTSP</sequence>
<organism evidence="1 2">
    <name type="scientific">Plakobranchus ocellatus</name>
    <dbReference type="NCBI Taxonomy" id="259542"/>
    <lineage>
        <taxon>Eukaryota</taxon>
        <taxon>Metazoa</taxon>
        <taxon>Spiralia</taxon>
        <taxon>Lophotrochozoa</taxon>
        <taxon>Mollusca</taxon>
        <taxon>Gastropoda</taxon>
        <taxon>Heterobranchia</taxon>
        <taxon>Euthyneura</taxon>
        <taxon>Panpulmonata</taxon>
        <taxon>Sacoglossa</taxon>
        <taxon>Placobranchoidea</taxon>
        <taxon>Plakobranchidae</taxon>
        <taxon>Plakobranchus</taxon>
    </lineage>
</organism>
<proteinExistence type="predicted"/>
<dbReference type="Proteomes" id="UP000735302">
    <property type="component" value="Unassembled WGS sequence"/>
</dbReference>
<name>A0AAV4CIR7_9GAST</name>